<proteinExistence type="predicted"/>
<dbReference type="GO" id="GO:0005759">
    <property type="term" value="C:mitochondrial matrix"/>
    <property type="evidence" value="ECO:0007669"/>
    <property type="project" value="InterPro"/>
</dbReference>
<dbReference type="SUPFAM" id="SSF54529">
    <property type="entry name" value="Mitochondrial glycoprotein MAM33-like"/>
    <property type="match status" value="1"/>
</dbReference>
<dbReference type="OrthoDB" id="278212at2759"/>
<sequence>MASLRSARPALRSLLAKNIVTLVPAKRVVPAFQSAPVLASRSFTSSVPRFGSGENDQALITALSQEQDFEKESVVEDGQTLAEQVGIGKMWEINDHPGGDVVNLTRKFGNESIKVTFRVSDWADITPEDEAGMAEEDAEGLSTVPITIVISKSSAPGAMYIEADAGRDGVTVSNMTILDKKVAVQEGAEGDHVRGNAYAGPHHHELDEELQAALVSFVEERGLNEALGNFVVSYAELKEQKDYVNWLDQVKGFVEA</sequence>
<name>A0A1Y1UHT6_9TREE</name>
<dbReference type="STRING" id="4999.A0A1Y1UHT6"/>
<dbReference type="Pfam" id="PF02330">
    <property type="entry name" value="MAM33"/>
    <property type="match status" value="1"/>
</dbReference>
<dbReference type="GO" id="GO:0042256">
    <property type="term" value="P:cytosolic ribosome assembly"/>
    <property type="evidence" value="ECO:0007669"/>
    <property type="project" value="TreeGrafter"/>
</dbReference>
<dbReference type="FunCoup" id="A0A1Y1UHT6">
    <property type="interactions" value="115"/>
</dbReference>
<evidence type="ECO:0000313" key="2">
    <source>
        <dbReference type="Proteomes" id="UP000193218"/>
    </source>
</evidence>
<dbReference type="InterPro" id="IPR036561">
    <property type="entry name" value="MAM33_sf"/>
</dbReference>
<gene>
    <name evidence="1" type="ORF">BD324DRAFT_608746</name>
</gene>
<dbReference type="Proteomes" id="UP000193218">
    <property type="component" value="Unassembled WGS sequence"/>
</dbReference>
<keyword evidence="2" id="KW-1185">Reference proteome</keyword>
<dbReference type="PANTHER" id="PTHR10826:SF1">
    <property type="entry name" value="COMPLEMENT COMPONENT 1 Q SUBCOMPONENT-BINDING PROTEIN, MITOCHONDRIAL"/>
    <property type="match status" value="1"/>
</dbReference>
<dbReference type="AlphaFoldDB" id="A0A1Y1UHT6"/>
<dbReference type="EMBL" id="NBSH01000007">
    <property type="protein sequence ID" value="ORX36645.1"/>
    <property type="molecule type" value="Genomic_DNA"/>
</dbReference>
<dbReference type="PANTHER" id="PTHR10826">
    <property type="entry name" value="COMPLEMENT COMPONENT 1"/>
    <property type="match status" value="1"/>
</dbReference>
<protein>
    <submittedName>
        <fullName evidence="1">Mitochondrial glyco protein</fullName>
    </submittedName>
</protein>
<reference evidence="1 2" key="1">
    <citation type="submission" date="2017-03" db="EMBL/GenBank/DDBJ databases">
        <title>Widespread Adenine N6-methylation of Active Genes in Fungi.</title>
        <authorList>
            <consortium name="DOE Joint Genome Institute"/>
            <person name="Mondo S.J."/>
            <person name="Dannebaum R.O."/>
            <person name="Kuo R.C."/>
            <person name="Louie K.B."/>
            <person name="Bewick A.J."/>
            <person name="Labutti K."/>
            <person name="Haridas S."/>
            <person name="Kuo A."/>
            <person name="Salamov A."/>
            <person name="Ahrendt S.R."/>
            <person name="Lau R."/>
            <person name="Bowen B.P."/>
            <person name="Lipzen A."/>
            <person name="Sullivan W."/>
            <person name="Andreopoulos W.B."/>
            <person name="Clum A."/>
            <person name="Lindquist E."/>
            <person name="Daum C."/>
            <person name="Northen T.R."/>
            <person name="Ramamoorthy G."/>
            <person name="Schmitz R.J."/>
            <person name="Gryganskyi A."/>
            <person name="Culley D."/>
            <person name="Magnuson J."/>
            <person name="James T.Y."/>
            <person name="O'Malley M.A."/>
            <person name="Stajich J.E."/>
            <person name="Spatafora J.W."/>
            <person name="Visel A."/>
            <person name="Grigoriev I.V."/>
        </authorList>
    </citation>
    <scope>NUCLEOTIDE SEQUENCE [LARGE SCALE GENOMIC DNA]</scope>
    <source>
        <strain evidence="1 2">NRRL Y-17943</strain>
    </source>
</reference>
<dbReference type="InterPro" id="IPR003428">
    <property type="entry name" value="MAM33"/>
</dbReference>
<organism evidence="1 2">
    <name type="scientific">Kockovaella imperatae</name>
    <dbReference type="NCBI Taxonomy" id="4999"/>
    <lineage>
        <taxon>Eukaryota</taxon>
        <taxon>Fungi</taxon>
        <taxon>Dikarya</taxon>
        <taxon>Basidiomycota</taxon>
        <taxon>Agaricomycotina</taxon>
        <taxon>Tremellomycetes</taxon>
        <taxon>Tremellales</taxon>
        <taxon>Cuniculitremaceae</taxon>
        <taxon>Kockovaella</taxon>
    </lineage>
</organism>
<accession>A0A1Y1UHT6</accession>
<evidence type="ECO:0000313" key="1">
    <source>
        <dbReference type="EMBL" id="ORX36645.1"/>
    </source>
</evidence>
<dbReference type="GeneID" id="33555928"/>
<dbReference type="RefSeq" id="XP_021870714.1">
    <property type="nucleotide sequence ID" value="XM_022014120.1"/>
</dbReference>
<dbReference type="InParanoid" id="A0A1Y1UHT6"/>
<comment type="caution">
    <text evidence="1">The sequence shown here is derived from an EMBL/GenBank/DDBJ whole genome shotgun (WGS) entry which is preliminary data.</text>
</comment>
<dbReference type="Gene3D" id="3.10.280.10">
    <property type="entry name" value="Mitochondrial glycoprotein"/>
    <property type="match status" value="1"/>
</dbReference>